<evidence type="ECO:0000313" key="3">
    <source>
        <dbReference type="Proteomes" id="UP000187203"/>
    </source>
</evidence>
<proteinExistence type="predicted"/>
<protein>
    <submittedName>
        <fullName evidence="2">Uncharacterized protein</fullName>
    </submittedName>
</protein>
<keyword evidence="3" id="KW-1185">Reference proteome</keyword>
<dbReference type="AlphaFoldDB" id="A0A1R3J8X1"/>
<accession>A0A1R3J8X1</accession>
<dbReference type="Proteomes" id="UP000187203">
    <property type="component" value="Unassembled WGS sequence"/>
</dbReference>
<feature type="compositionally biased region" description="Basic and acidic residues" evidence="1">
    <location>
        <begin position="62"/>
        <end position="76"/>
    </location>
</feature>
<name>A0A1R3J8X1_9ROSI</name>
<comment type="caution">
    <text evidence="2">The sequence shown here is derived from an EMBL/GenBank/DDBJ whole genome shotgun (WGS) entry which is preliminary data.</text>
</comment>
<reference evidence="3" key="1">
    <citation type="submission" date="2013-09" db="EMBL/GenBank/DDBJ databases">
        <title>Corchorus olitorius genome sequencing.</title>
        <authorList>
            <person name="Alam M."/>
            <person name="Haque M.S."/>
            <person name="Islam M.S."/>
            <person name="Emdad E.M."/>
            <person name="Islam M.M."/>
            <person name="Ahmed B."/>
            <person name="Halim A."/>
            <person name="Hossen Q.M.M."/>
            <person name="Hossain M.Z."/>
            <person name="Ahmed R."/>
            <person name="Khan M.M."/>
            <person name="Islam R."/>
            <person name="Rashid M.M."/>
            <person name="Khan S.A."/>
            <person name="Rahman M.S."/>
            <person name="Alam M."/>
            <person name="Yahiya A.S."/>
            <person name="Khan M.S."/>
            <person name="Azam M.S."/>
            <person name="Haque T."/>
            <person name="Lashkar M.Z.H."/>
            <person name="Akhand A.I."/>
            <person name="Morshed G."/>
            <person name="Roy S."/>
            <person name="Uddin K.S."/>
            <person name="Rabeya T."/>
            <person name="Hossain A.S."/>
            <person name="Chowdhury A."/>
            <person name="Snigdha A.R."/>
            <person name="Mortoza M.S."/>
            <person name="Matin S.A."/>
            <person name="Hoque S.M.E."/>
            <person name="Islam M.K."/>
            <person name="Roy D.K."/>
            <person name="Haider R."/>
            <person name="Moosa M.M."/>
            <person name="Elias S.M."/>
            <person name="Hasan A.M."/>
            <person name="Jahan S."/>
            <person name="Shafiuddin M."/>
            <person name="Mahmood N."/>
            <person name="Shommy N.S."/>
        </authorList>
    </citation>
    <scope>NUCLEOTIDE SEQUENCE [LARGE SCALE GENOMIC DNA]</scope>
    <source>
        <strain evidence="3">cv. O-4</strain>
    </source>
</reference>
<gene>
    <name evidence="2" type="ORF">COLO4_18519</name>
</gene>
<organism evidence="2 3">
    <name type="scientific">Corchorus olitorius</name>
    <dbReference type="NCBI Taxonomy" id="93759"/>
    <lineage>
        <taxon>Eukaryota</taxon>
        <taxon>Viridiplantae</taxon>
        <taxon>Streptophyta</taxon>
        <taxon>Embryophyta</taxon>
        <taxon>Tracheophyta</taxon>
        <taxon>Spermatophyta</taxon>
        <taxon>Magnoliopsida</taxon>
        <taxon>eudicotyledons</taxon>
        <taxon>Gunneridae</taxon>
        <taxon>Pentapetalae</taxon>
        <taxon>rosids</taxon>
        <taxon>malvids</taxon>
        <taxon>Malvales</taxon>
        <taxon>Malvaceae</taxon>
        <taxon>Grewioideae</taxon>
        <taxon>Apeibeae</taxon>
        <taxon>Corchorus</taxon>
    </lineage>
</organism>
<evidence type="ECO:0000256" key="1">
    <source>
        <dbReference type="SAM" id="MobiDB-lite"/>
    </source>
</evidence>
<sequence>MTILAEYGNDEALKGPNANGRAIRQGRARPSMAPHRTPAECEAENARRAPSGERPSSAKRRTPVERQAENARRAPSGERPSSAKRRTPAE</sequence>
<dbReference type="EMBL" id="AWUE01016470">
    <property type="protein sequence ID" value="OMO91236.1"/>
    <property type="molecule type" value="Genomic_DNA"/>
</dbReference>
<evidence type="ECO:0000313" key="2">
    <source>
        <dbReference type="EMBL" id="OMO91236.1"/>
    </source>
</evidence>
<feature type="region of interest" description="Disordered" evidence="1">
    <location>
        <begin position="1"/>
        <end position="90"/>
    </location>
</feature>